<evidence type="ECO:0000256" key="2">
    <source>
        <dbReference type="ARBA" id="ARBA00022614"/>
    </source>
</evidence>
<keyword evidence="4" id="KW-0547">Nucleotide-binding</keyword>
<keyword evidence="11" id="KW-1185">Reference proteome</keyword>
<dbReference type="Proteomes" id="UP000834106">
    <property type="component" value="Chromosome 10"/>
</dbReference>
<dbReference type="InterPro" id="IPR032675">
    <property type="entry name" value="LRR_dom_sf"/>
</dbReference>
<feature type="domain" description="Disease resistance protein At4g27190-like leucine-rich repeats" evidence="8">
    <location>
        <begin position="899"/>
        <end position="1015"/>
    </location>
</feature>
<dbReference type="GO" id="GO:0005524">
    <property type="term" value="F:ATP binding"/>
    <property type="evidence" value="ECO:0007669"/>
    <property type="project" value="UniProtKB-KW"/>
</dbReference>
<dbReference type="PRINTS" id="PR00364">
    <property type="entry name" value="DISEASERSIST"/>
</dbReference>
<dbReference type="Pfam" id="PF23598">
    <property type="entry name" value="LRR_14"/>
    <property type="match status" value="1"/>
</dbReference>
<evidence type="ECO:0000256" key="1">
    <source>
        <dbReference type="ARBA" id="ARBA00008894"/>
    </source>
</evidence>
<keyword evidence="3" id="KW-0677">Repeat</keyword>
<reference evidence="10" key="1">
    <citation type="submission" date="2023-05" db="EMBL/GenBank/DDBJ databases">
        <authorList>
            <person name="Huff M."/>
        </authorList>
    </citation>
    <scope>NUCLEOTIDE SEQUENCE</scope>
</reference>
<feature type="domain" description="NB-ARC" evidence="7">
    <location>
        <begin position="137"/>
        <end position="301"/>
    </location>
</feature>
<dbReference type="AlphaFoldDB" id="A0AAD2E0M2"/>
<dbReference type="InterPro" id="IPR002182">
    <property type="entry name" value="NB-ARC"/>
</dbReference>
<evidence type="ECO:0000259" key="9">
    <source>
        <dbReference type="Pfam" id="PF23598"/>
    </source>
</evidence>
<evidence type="ECO:0000256" key="6">
    <source>
        <dbReference type="ARBA" id="ARBA00022840"/>
    </source>
</evidence>
<dbReference type="PANTHER" id="PTHR33463:SF198">
    <property type="entry name" value="RPP4C3"/>
    <property type="match status" value="1"/>
</dbReference>
<dbReference type="PANTHER" id="PTHR33463">
    <property type="entry name" value="NB-ARC DOMAIN-CONTAINING PROTEIN-RELATED"/>
    <property type="match status" value="1"/>
</dbReference>
<evidence type="ECO:0000259" key="8">
    <source>
        <dbReference type="Pfam" id="PF23247"/>
    </source>
</evidence>
<feature type="domain" description="Disease resistance R13L4/SHOC-2-like LRR" evidence="9">
    <location>
        <begin position="503"/>
        <end position="677"/>
    </location>
</feature>
<dbReference type="Gene3D" id="3.80.10.10">
    <property type="entry name" value="Ribonuclease Inhibitor"/>
    <property type="match status" value="1"/>
</dbReference>
<evidence type="ECO:0000256" key="5">
    <source>
        <dbReference type="ARBA" id="ARBA00022821"/>
    </source>
</evidence>
<evidence type="ECO:0000256" key="3">
    <source>
        <dbReference type="ARBA" id="ARBA00022737"/>
    </source>
</evidence>
<gene>
    <name evidence="10" type="ORF">FPE_LOCUS17613</name>
</gene>
<accession>A0AAD2E0M2</accession>
<dbReference type="InterPro" id="IPR036388">
    <property type="entry name" value="WH-like_DNA-bd_sf"/>
</dbReference>
<dbReference type="FunFam" id="3.40.50.300:FF:001091">
    <property type="entry name" value="Probable disease resistance protein At1g61300"/>
    <property type="match status" value="1"/>
</dbReference>
<dbReference type="GO" id="GO:0006952">
    <property type="term" value="P:defense response"/>
    <property type="evidence" value="ECO:0007669"/>
    <property type="project" value="UniProtKB-KW"/>
</dbReference>
<evidence type="ECO:0000256" key="4">
    <source>
        <dbReference type="ARBA" id="ARBA00022741"/>
    </source>
</evidence>
<dbReference type="SUPFAM" id="SSF52058">
    <property type="entry name" value="L domain-like"/>
    <property type="match status" value="1"/>
</dbReference>
<feature type="domain" description="Disease resistance protein At4g27190-like leucine-rich repeats" evidence="8">
    <location>
        <begin position="751"/>
        <end position="817"/>
    </location>
</feature>
<evidence type="ECO:0008006" key="12">
    <source>
        <dbReference type="Google" id="ProtNLM"/>
    </source>
</evidence>
<proteinExistence type="inferred from homology"/>
<sequence>MIYYNSKIQSLRDEKRALETEESKVGESVHRAKNNMQHIIPDVENWLQNVDKIKKEADEIFKGATNSEMQCLFLRCPNLMTRHSLGRKATEKTKKVAKLLEKGKSFQNVAEPRQPVQIPSQNPPGDFGDFKTRISRKNEIMDALKDKDVSIIGICGMGGVGKTTMAREIANEAKIDKLFDEFTGADISGDPNVTKIQDELAERLDWNIKHTTTESVRAELLRERLKGGESKSILLILDDVWDDTVLETVGVPVPSAGDDKELKILLTSRDKDVCKRMKAQRIFEVDTLNEKESWELFKEKAEISDDAIVGRALCGKEEHVWKNALVELRSSTVTNIEGVHKKVYSRIELSYNYLESDEAKSLFRLCSLQPEVYGIPIDDLVRYAWGLELFRGTTTLIATRDKVKAIVDHLKSRYLLLSSEYKDHVRMHDVVRDVYLQIASKYDMLYTGLKEWPKHDKNKFYSGISLKSGELNQLPSGLEYPTLKFLYVTCHKQSLNISKEFFADMKELRVLDFTAMRIQIPSSIQLLTNLRTLCLDHCTLSTENSTIGNLKMLEVLSFYGSTLDHFPEDIAGLSNLRLLDLRLKHRSSHRPLPSGILLQLKNLEELYMGVVEIKDDKLEQQGYIIKEISSLIHLNTFQISTNDLPFLLQILHVLCIEKLERFHIELADLEYAHVEILKYYCFKRRLHLRGIICTSMLSQPAINSLMLRTDHLSIEMDLNNLDDLSQQVTERKSMLDEDSFEYLYGNHPIGALDGLQEINLRGIPKMKHLFKGVIKPPSLRNLMFLTIKGCPSLKSLFSESVASGMVNLQSLRIFNCEMLEEIVSVDMEQNEVTQMLEFPKLQKIILAGLRNFKSFSCGSNKTVGVLNPLFKQVTLPNLEMLSIDGLHITRMFPKGICIFKNLTNLRVERCDNIRYLFSPSMANSLVVLEQVSVKKCKAIEEIIGRQEEDNTSNIEIVEEGTTSGIVFPKLRNLKLFDLDRFRLLSSQNYELVFPSLEYLRIENCPMATKLCSRQLLSAPKLDKVWINDEKSTDISKFLDFEGSIQMLVILRGRCHPAFWWIPVSTEGTNPSQSHLYPKAFICFAPPKTSFTKLVLKMKPVISLSKGVKNAFPV</sequence>
<keyword evidence="5" id="KW-0611">Plant defense</keyword>
<dbReference type="Gene3D" id="1.10.10.10">
    <property type="entry name" value="Winged helix-like DNA-binding domain superfamily/Winged helix DNA-binding domain"/>
    <property type="match status" value="1"/>
</dbReference>
<evidence type="ECO:0000313" key="10">
    <source>
        <dbReference type="EMBL" id="CAI9770350.1"/>
    </source>
</evidence>
<dbReference type="InterPro" id="IPR055414">
    <property type="entry name" value="LRR_R13L4/SHOC2-like"/>
</dbReference>
<dbReference type="InterPro" id="IPR050905">
    <property type="entry name" value="Plant_NBS-LRR"/>
</dbReference>
<dbReference type="GO" id="GO:0043531">
    <property type="term" value="F:ADP binding"/>
    <property type="evidence" value="ECO:0007669"/>
    <property type="project" value="InterPro"/>
</dbReference>
<dbReference type="Pfam" id="PF23247">
    <property type="entry name" value="LRR_RPS2"/>
    <property type="match status" value="2"/>
</dbReference>
<dbReference type="InterPro" id="IPR057135">
    <property type="entry name" value="At4g27190-like_LRR"/>
</dbReference>
<evidence type="ECO:0000313" key="11">
    <source>
        <dbReference type="Proteomes" id="UP000834106"/>
    </source>
</evidence>
<organism evidence="10 11">
    <name type="scientific">Fraxinus pennsylvanica</name>
    <dbReference type="NCBI Taxonomy" id="56036"/>
    <lineage>
        <taxon>Eukaryota</taxon>
        <taxon>Viridiplantae</taxon>
        <taxon>Streptophyta</taxon>
        <taxon>Embryophyta</taxon>
        <taxon>Tracheophyta</taxon>
        <taxon>Spermatophyta</taxon>
        <taxon>Magnoliopsida</taxon>
        <taxon>eudicotyledons</taxon>
        <taxon>Gunneridae</taxon>
        <taxon>Pentapetalae</taxon>
        <taxon>asterids</taxon>
        <taxon>lamiids</taxon>
        <taxon>Lamiales</taxon>
        <taxon>Oleaceae</taxon>
        <taxon>Oleeae</taxon>
        <taxon>Fraxinus</taxon>
    </lineage>
</organism>
<keyword evidence="2" id="KW-0433">Leucine-rich repeat</keyword>
<dbReference type="InterPro" id="IPR027417">
    <property type="entry name" value="P-loop_NTPase"/>
</dbReference>
<comment type="similarity">
    <text evidence="1">Belongs to the disease resistance NB-LRR family.</text>
</comment>
<dbReference type="Gene3D" id="3.40.50.300">
    <property type="entry name" value="P-loop containing nucleotide triphosphate hydrolases"/>
    <property type="match status" value="1"/>
</dbReference>
<protein>
    <recommendedName>
        <fullName evidence="12">AAA+ ATPase domain-containing protein</fullName>
    </recommendedName>
</protein>
<dbReference type="EMBL" id="OU503045">
    <property type="protein sequence ID" value="CAI9770350.1"/>
    <property type="molecule type" value="Genomic_DNA"/>
</dbReference>
<evidence type="ECO:0000259" key="7">
    <source>
        <dbReference type="Pfam" id="PF00931"/>
    </source>
</evidence>
<keyword evidence="6" id="KW-0067">ATP-binding</keyword>
<dbReference type="SUPFAM" id="SSF52540">
    <property type="entry name" value="P-loop containing nucleoside triphosphate hydrolases"/>
    <property type="match status" value="1"/>
</dbReference>
<dbReference type="Pfam" id="PF00931">
    <property type="entry name" value="NB-ARC"/>
    <property type="match status" value="1"/>
</dbReference>
<name>A0AAD2E0M2_9LAMI</name>